<evidence type="ECO:0000313" key="3">
    <source>
        <dbReference type="Proteomes" id="UP000701801"/>
    </source>
</evidence>
<dbReference type="AlphaFoldDB" id="A0A9N9LA75"/>
<dbReference type="Proteomes" id="UP000701801">
    <property type="component" value="Unassembled WGS sequence"/>
</dbReference>
<feature type="compositionally biased region" description="Acidic residues" evidence="1">
    <location>
        <begin position="109"/>
        <end position="118"/>
    </location>
</feature>
<organism evidence="2 3">
    <name type="scientific">Hymenoscyphus albidus</name>
    <dbReference type="NCBI Taxonomy" id="595503"/>
    <lineage>
        <taxon>Eukaryota</taxon>
        <taxon>Fungi</taxon>
        <taxon>Dikarya</taxon>
        <taxon>Ascomycota</taxon>
        <taxon>Pezizomycotina</taxon>
        <taxon>Leotiomycetes</taxon>
        <taxon>Helotiales</taxon>
        <taxon>Helotiaceae</taxon>
        <taxon>Hymenoscyphus</taxon>
    </lineage>
</organism>
<feature type="region of interest" description="Disordered" evidence="1">
    <location>
        <begin position="131"/>
        <end position="152"/>
    </location>
</feature>
<protein>
    <submittedName>
        <fullName evidence="2">Uncharacterized protein</fullName>
    </submittedName>
</protein>
<reference evidence="2" key="1">
    <citation type="submission" date="2021-07" db="EMBL/GenBank/DDBJ databases">
        <authorList>
            <person name="Durling M."/>
        </authorList>
    </citation>
    <scope>NUCLEOTIDE SEQUENCE</scope>
</reference>
<dbReference type="OrthoDB" id="5350396at2759"/>
<evidence type="ECO:0000313" key="2">
    <source>
        <dbReference type="EMBL" id="CAG8971435.1"/>
    </source>
</evidence>
<keyword evidence="3" id="KW-1185">Reference proteome</keyword>
<name>A0A9N9LA75_9HELO</name>
<dbReference type="EMBL" id="CAJVRM010000020">
    <property type="protein sequence ID" value="CAG8971435.1"/>
    <property type="molecule type" value="Genomic_DNA"/>
</dbReference>
<evidence type="ECO:0000256" key="1">
    <source>
        <dbReference type="SAM" id="MobiDB-lite"/>
    </source>
</evidence>
<feature type="compositionally biased region" description="Low complexity" evidence="1">
    <location>
        <begin position="20"/>
        <end position="37"/>
    </location>
</feature>
<accession>A0A9N9LA75</accession>
<feature type="compositionally biased region" description="Polar residues" evidence="1">
    <location>
        <begin position="1"/>
        <end position="10"/>
    </location>
</feature>
<feature type="compositionally biased region" description="Polar residues" evidence="1">
    <location>
        <begin position="86"/>
        <end position="100"/>
    </location>
</feature>
<gene>
    <name evidence="2" type="ORF">HYALB_00002018</name>
</gene>
<proteinExistence type="predicted"/>
<sequence>MATNNQSICNSFAPKQPVKTTTPDTSSPSQQSRAPSPITSKQNVSAAESGASLSSSRTLSPFAQDSTSSSTLSPPPPSNDAMDSPTPAQDSSANVDSSAGRSRIIKSSDDEDEDSDSSLEDLTVILGKRSSAQSTYKTAPGTPPASRFRRGPYNFHLSPLPVQTKYKFDMKSLIKQAEKDEATEASAKRIKAMVAAPQQEAESRRRLDPAKGVNGALLESVVAGKEDGGMQKVQRALMRTEATTVEKCWYFFDAQNPPKVMRQAFPSKAVSQEWKGDLGSSEMRHHTFVSGFAEDMISYGKLLPDEIFLWILDEACHEQEDALRTAYYNILEESTQQIQRLLTPKLVEASLRNIGGTPTATDITKKIKQTAVPVGASSVDYEWAPLRSLIRFYQQVAQSLKQDSRQHLICSLLRVSADKNVCKSVDLLDLLQATIRRLCKYTGKEADWEHCCQNVCKSMLDAVESATLRLQIVQTIPSTSPRTHDLRRRLALCFFFEDISYCKVHPHAATDLNEFVDRLGDPDFVANSETDYQELTALVALLDIAVDDGRSSKLDLGNPSVAEQFDEDVDALVSAVRKVMRSIGNPGAAFISRIEAKEALELVSQRFSDTLRTKQKPKLTHFDKPRVKFENLTKEKSGMSAFLARGKGNNFNGTK</sequence>
<comment type="caution">
    <text evidence="2">The sequence shown here is derived from an EMBL/GenBank/DDBJ whole genome shotgun (WGS) entry which is preliminary data.</text>
</comment>
<feature type="region of interest" description="Disordered" evidence="1">
    <location>
        <begin position="1"/>
        <end position="118"/>
    </location>
</feature>
<feature type="compositionally biased region" description="Low complexity" evidence="1">
    <location>
        <begin position="45"/>
        <end position="72"/>
    </location>
</feature>